<feature type="chain" id="PRO_5008598120" description="DUF7707 domain-containing protein" evidence="2">
    <location>
        <begin position="20"/>
        <end position="196"/>
    </location>
</feature>
<protein>
    <recommendedName>
        <fullName evidence="3">DUF7707 domain-containing protein</fullName>
    </recommendedName>
</protein>
<evidence type="ECO:0000256" key="2">
    <source>
        <dbReference type="SAM" id="SignalP"/>
    </source>
</evidence>
<reference evidence="4 5" key="1">
    <citation type="submission" date="2015-07" db="EMBL/GenBank/DDBJ databases">
        <title>Emmonsia species relationships and genome sequence.</title>
        <authorList>
            <person name="Cuomo C.A."/>
            <person name="Schwartz I.S."/>
            <person name="Kenyon C."/>
            <person name="de Hoog G.S."/>
            <person name="Govender N.P."/>
            <person name="Botha A."/>
            <person name="Moreno L."/>
            <person name="de Vries M."/>
            <person name="Munoz J.F."/>
            <person name="Stielow J.B."/>
        </authorList>
    </citation>
    <scope>NUCLEOTIDE SEQUENCE [LARGE SCALE GENOMIC DNA]</scope>
    <source>
        <strain evidence="4 5">CBS 136260</strain>
    </source>
</reference>
<proteinExistence type="predicted"/>
<dbReference type="Pfam" id="PF24808">
    <property type="entry name" value="DUF7707"/>
    <property type="match status" value="1"/>
</dbReference>
<dbReference type="PANTHER" id="PTHR38118:SF3">
    <property type="entry name" value="ANCHORED CELL WALL PROTEIN 11"/>
    <property type="match status" value="1"/>
</dbReference>
<dbReference type="PANTHER" id="PTHR38118">
    <property type="entry name" value="ANCHORED CELL WALL PROTEIN 11-RELATED"/>
    <property type="match status" value="1"/>
</dbReference>
<feature type="compositionally biased region" description="Low complexity" evidence="1">
    <location>
        <begin position="129"/>
        <end position="170"/>
    </location>
</feature>
<evidence type="ECO:0000313" key="4">
    <source>
        <dbReference type="EMBL" id="OAX78372.1"/>
    </source>
</evidence>
<gene>
    <name evidence="4" type="ORF">ACJ72_07324</name>
</gene>
<dbReference type="OrthoDB" id="2121879at2759"/>
<dbReference type="Proteomes" id="UP000091918">
    <property type="component" value="Unassembled WGS sequence"/>
</dbReference>
<evidence type="ECO:0000256" key="1">
    <source>
        <dbReference type="SAM" id="MobiDB-lite"/>
    </source>
</evidence>
<accession>A0A1B7NNI8</accession>
<keyword evidence="2" id="KW-0732">Signal</keyword>
<evidence type="ECO:0000259" key="3">
    <source>
        <dbReference type="Pfam" id="PF24808"/>
    </source>
</evidence>
<keyword evidence="5" id="KW-1185">Reference proteome</keyword>
<dbReference type="InterPro" id="IPR056124">
    <property type="entry name" value="DUF7707"/>
</dbReference>
<sequence length="196" mass="20767">MLRSIIAFALSLYVAGICAQTFNPASVSQEQKLAWCDAQMASCPILCKSFASVNICNANDLTFTCTCGDGSTPDLTKYKSTIPFFICTETYAQCIESHPNDLSGQRECKANQTKCMGTLDPFKSPNKDSVTTTSAKAQTATTKSTTSKSMASTPTDTTVDAAATTPKSSASTLRVRGDSSAGILIAVFLATFRVFA</sequence>
<evidence type="ECO:0000313" key="5">
    <source>
        <dbReference type="Proteomes" id="UP000091918"/>
    </source>
</evidence>
<feature type="region of interest" description="Disordered" evidence="1">
    <location>
        <begin position="126"/>
        <end position="170"/>
    </location>
</feature>
<comment type="caution">
    <text evidence="4">The sequence shown here is derived from an EMBL/GenBank/DDBJ whole genome shotgun (WGS) entry which is preliminary data.</text>
</comment>
<feature type="domain" description="DUF7707" evidence="3">
    <location>
        <begin position="21"/>
        <end position="120"/>
    </location>
</feature>
<dbReference type="EMBL" id="LGUA01001567">
    <property type="protein sequence ID" value="OAX78372.1"/>
    <property type="molecule type" value="Genomic_DNA"/>
</dbReference>
<dbReference type="AlphaFoldDB" id="A0A1B7NNI8"/>
<feature type="signal peptide" evidence="2">
    <location>
        <begin position="1"/>
        <end position="19"/>
    </location>
</feature>
<organism evidence="4 5">
    <name type="scientific">Emergomyces africanus</name>
    <dbReference type="NCBI Taxonomy" id="1955775"/>
    <lineage>
        <taxon>Eukaryota</taxon>
        <taxon>Fungi</taxon>
        <taxon>Dikarya</taxon>
        <taxon>Ascomycota</taxon>
        <taxon>Pezizomycotina</taxon>
        <taxon>Eurotiomycetes</taxon>
        <taxon>Eurotiomycetidae</taxon>
        <taxon>Onygenales</taxon>
        <taxon>Ajellomycetaceae</taxon>
        <taxon>Emergomyces</taxon>
    </lineage>
</organism>
<name>A0A1B7NNI8_9EURO</name>